<dbReference type="InterPro" id="IPR045860">
    <property type="entry name" value="Snake_toxin-like_sf"/>
</dbReference>
<dbReference type="Gene3D" id="2.10.60.10">
    <property type="entry name" value="CD59"/>
    <property type="match status" value="1"/>
</dbReference>
<keyword evidence="4 9" id="KW-0732">Signal</keyword>
<evidence type="ECO:0000256" key="4">
    <source>
        <dbReference type="ARBA" id="ARBA00022729"/>
    </source>
</evidence>
<evidence type="ECO:0000256" key="7">
    <source>
        <dbReference type="ARBA" id="ARBA00023180"/>
    </source>
</evidence>
<dbReference type="CDD" id="cd23551">
    <property type="entry name" value="TFP_LU_ECD_Ly6L"/>
    <property type="match status" value="1"/>
</dbReference>
<organism evidence="11 12">
    <name type="scientific">Heterocephalus glaber</name>
    <name type="common">Naked mole rat</name>
    <dbReference type="NCBI Taxonomy" id="10181"/>
    <lineage>
        <taxon>Eukaryota</taxon>
        <taxon>Metazoa</taxon>
        <taxon>Chordata</taxon>
        <taxon>Craniata</taxon>
        <taxon>Vertebrata</taxon>
        <taxon>Euteleostomi</taxon>
        <taxon>Mammalia</taxon>
        <taxon>Eutheria</taxon>
        <taxon>Euarchontoglires</taxon>
        <taxon>Glires</taxon>
        <taxon>Rodentia</taxon>
        <taxon>Hystricomorpha</taxon>
        <taxon>Bathyergidae</taxon>
        <taxon>Heterocephalus</taxon>
    </lineage>
</organism>
<comment type="subcellular location">
    <subcellularLocation>
        <location evidence="1">Cell membrane</location>
        <topology evidence="1">Lipid-anchor</topology>
        <topology evidence="1">GPI-anchor</topology>
    </subcellularLocation>
</comment>
<evidence type="ECO:0000256" key="1">
    <source>
        <dbReference type="ARBA" id="ARBA00004609"/>
    </source>
</evidence>
<dbReference type="GO" id="GO:0098552">
    <property type="term" value="C:side of membrane"/>
    <property type="evidence" value="ECO:0007669"/>
    <property type="project" value="UniProtKB-KW"/>
</dbReference>
<evidence type="ECO:0000256" key="5">
    <source>
        <dbReference type="ARBA" id="ARBA00023136"/>
    </source>
</evidence>
<keyword evidence="2" id="KW-1003">Cell membrane</keyword>
<evidence type="ECO:0000256" key="3">
    <source>
        <dbReference type="ARBA" id="ARBA00022622"/>
    </source>
</evidence>
<evidence type="ECO:0000259" key="10">
    <source>
        <dbReference type="SMART" id="SM00134"/>
    </source>
</evidence>
<keyword evidence="5" id="KW-0472">Membrane</keyword>
<evidence type="ECO:0000256" key="8">
    <source>
        <dbReference type="ARBA" id="ARBA00023288"/>
    </source>
</evidence>
<dbReference type="Proteomes" id="UP000694906">
    <property type="component" value="Unplaced"/>
</dbReference>
<dbReference type="Pfam" id="PF00021">
    <property type="entry name" value="UPAR_LY6"/>
    <property type="match status" value="1"/>
</dbReference>
<accession>A0AAX6SHQ5</accession>
<evidence type="ECO:0000256" key="2">
    <source>
        <dbReference type="ARBA" id="ARBA00022475"/>
    </source>
</evidence>
<feature type="chain" id="PRO_5043422016" evidence="9">
    <location>
        <begin position="18"/>
        <end position="148"/>
    </location>
</feature>
<dbReference type="InterPro" id="IPR051445">
    <property type="entry name" value="LY6H/LY6L_nAChR_modulators"/>
</dbReference>
<evidence type="ECO:0000313" key="11">
    <source>
        <dbReference type="Proteomes" id="UP000694906"/>
    </source>
</evidence>
<name>A0AAX6SHQ5_HETGA</name>
<dbReference type="CTD" id="101928108"/>
<proteinExistence type="predicted"/>
<dbReference type="PANTHER" id="PTHR32217:SF2">
    <property type="entry name" value="LYMPHOCYTE ANTIGEN 6L"/>
    <property type="match status" value="1"/>
</dbReference>
<dbReference type="AlphaFoldDB" id="A0AAX6SHQ5"/>
<dbReference type="GO" id="GO:0005886">
    <property type="term" value="C:plasma membrane"/>
    <property type="evidence" value="ECO:0007669"/>
    <property type="project" value="UniProtKB-SubCell"/>
</dbReference>
<sequence>MLVLVLWVSLAFMELQGGKMAMSASNLSCFQCFKVSSASQCLPAKCRAPEQACVSHEVVVQNSLRMKVQISKRCAPRCPSSNSWYEWMLNFGIQASIARHCCSKNLCNKAFTRQEGLWVRPGHPENAPCVRCQGGHLGLHPRPHHAPV</sequence>
<keyword evidence="7" id="KW-0325">Glycoprotein</keyword>
<evidence type="ECO:0000256" key="9">
    <source>
        <dbReference type="SAM" id="SignalP"/>
    </source>
</evidence>
<protein>
    <submittedName>
        <fullName evidence="12">Lymphocyte antigen 6L</fullName>
    </submittedName>
</protein>
<keyword evidence="3" id="KW-0336">GPI-anchor</keyword>
<keyword evidence="11" id="KW-1185">Reference proteome</keyword>
<dbReference type="GeneID" id="101699267"/>
<dbReference type="RefSeq" id="XP_021108363.1">
    <property type="nucleotide sequence ID" value="XM_021252704.1"/>
</dbReference>
<feature type="signal peptide" evidence="9">
    <location>
        <begin position="1"/>
        <end position="17"/>
    </location>
</feature>
<keyword evidence="6" id="KW-1015">Disulfide bond</keyword>
<dbReference type="PANTHER" id="PTHR32217">
    <property type="entry name" value="LYMPHOCYTE ANTIGEN 6H"/>
    <property type="match status" value="1"/>
</dbReference>
<dbReference type="SMART" id="SM00134">
    <property type="entry name" value="LU"/>
    <property type="match status" value="1"/>
</dbReference>
<reference evidence="12" key="1">
    <citation type="submission" date="2025-08" db="UniProtKB">
        <authorList>
            <consortium name="RefSeq"/>
        </authorList>
    </citation>
    <scope>IDENTIFICATION</scope>
</reference>
<feature type="domain" description="UPAR/Ly6" evidence="10">
    <location>
        <begin position="27"/>
        <end position="120"/>
    </location>
</feature>
<evidence type="ECO:0000313" key="12">
    <source>
        <dbReference type="RefSeq" id="XP_021108363.1"/>
    </source>
</evidence>
<dbReference type="InterPro" id="IPR016054">
    <property type="entry name" value="LY6_UPA_recep-like"/>
</dbReference>
<dbReference type="SUPFAM" id="SSF57302">
    <property type="entry name" value="Snake toxin-like"/>
    <property type="match status" value="1"/>
</dbReference>
<evidence type="ECO:0000256" key="6">
    <source>
        <dbReference type="ARBA" id="ARBA00023157"/>
    </source>
</evidence>
<keyword evidence="8" id="KW-0449">Lipoprotein</keyword>
<gene>
    <name evidence="12" type="primary">Ly6l</name>
</gene>